<dbReference type="EMBL" id="CSAD01000769">
    <property type="protein sequence ID" value="COW39463.1"/>
    <property type="molecule type" value="Genomic_DNA"/>
</dbReference>
<dbReference type="Proteomes" id="UP000048289">
    <property type="component" value="Unassembled WGS sequence"/>
</dbReference>
<sequence length="45" mass="4611">MASSSSTVNAAPSAVIENGSDPGVKIAAKTNIAKINPRRQDLSRS</sequence>
<evidence type="ECO:0000313" key="4">
    <source>
        <dbReference type="EMBL" id="COW39463.1"/>
    </source>
</evidence>
<evidence type="ECO:0000313" key="3">
    <source>
        <dbReference type="EMBL" id="CFR95641.1"/>
    </source>
</evidence>
<proteinExistence type="predicted"/>
<organism evidence="4 5">
    <name type="scientific">Mycobacterium tuberculosis</name>
    <dbReference type="NCBI Taxonomy" id="1773"/>
    <lineage>
        <taxon>Bacteria</taxon>
        <taxon>Bacillati</taxon>
        <taxon>Actinomycetota</taxon>
        <taxon>Actinomycetes</taxon>
        <taxon>Mycobacteriales</taxon>
        <taxon>Mycobacteriaceae</taxon>
        <taxon>Mycobacterium</taxon>
        <taxon>Mycobacterium tuberculosis complex</taxon>
    </lineage>
</organism>
<reference evidence="5 6" key="1">
    <citation type="submission" date="2015-03" db="EMBL/GenBank/DDBJ databases">
        <authorList>
            <consortium name="Pathogen Informatics"/>
        </authorList>
    </citation>
    <scope>NUCLEOTIDE SEQUENCE [LARGE SCALE GENOMIC DNA]</scope>
    <source>
        <strain evidence="3 6">C09601061</strain>
        <strain evidence="4 5">G09801536</strain>
        <strain evidence="2 7">G09901357</strain>
    </source>
</reference>
<evidence type="ECO:0000313" key="6">
    <source>
        <dbReference type="Proteomes" id="UP000046680"/>
    </source>
</evidence>
<dbReference type="AlphaFoldDB" id="A0A655J409"/>
<dbReference type="Proteomes" id="UP000045842">
    <property type="component" value="Unassembled WGS sequence"/>
</dbReference>
<name>A0A655J409_MYCTX</name>
<dbReference type="Proteomes" id="UP000046680">
    <property type="component" value="Unassembled WGS sequence"/>
</dbReference>
<evidence type="ECO:0000313" key="7">
    <source>
        <dbReference type="Proteomes" id="UP000048289"/>
    </source>
</evidence>
<feature type="compositionally biased region" description="Polar residues" evidence="1">
    <location>
        <begin position="1"/>
        <end position="10"/>
    </location>
</feature>
<evidence type="ECO:0000313" key="2">
    <source>
        <dbReference type="EMBL" id="CFE45711.1"/>
    </source>
</evidence>
<dbReference type="EMBL" id="CFOE01000775">
    <property type="protein sequence ID" value="CFE45711.1"/>
    <property type="molecule type" value="Genomic_DNA"/>
</dbReference>
<accession>A0A655J409</accession>
<gene>
    <name evidence="3" type="ORF">ERS007657_03232</name>
    <name evidence="4" type="ORF">ERS007679_03786</name>
    <name evidence="2" type="ORF">ERS007681_03897</name>
</gene>
<feature type="region of interest" description="Disordered" evidence="1">
    <location>
        <begin position="1"/>
        <end position="23"/>
    </location>
</feature>
<protein>
    <submittedName>
        <fullName evidence="4">Uncharacterized protein</fullName>
    </submittedName>
</protein>
<evidence type="ECO:0000313" key="5">
    <source>
        <dbReference type="Proteomes" id="UP000045842"/>
    </source>
</evidence>
<dbReference type="EMBL" id="CGCX01001483">
    <property type="protein sequence ID" value="CFR95641.1"/>
    <property type="molecule type" value="Genomic_DNA"/>
</dbReference>
<evidence type="ECO:0000256" key="1">
    <source>
        <dbReference type="SAM" id="MobiDB-lite"/>
    </source>
</evidence>